<gene>
    <name evidence="2" type="ORF">Q3C12_19725</name>
</gene>
<dbReference type="RefSeq" id="WP_302879468.1">
    <property type="nucleotide sequence ID" value="NZ_JARLKN010000013.1"/>
</dbReference>
<dbReference type="Proteomes" id="UP001168883">
    <property type="component" value="Unassembled WGS sequence"/>
</dbReference>
<evidence type="ECO:0000313" key="3">
    <source>
        <dbReference type="Proteomes" id="UP001168883"/>
    </source>
</evidence>
<organism evidence="2 3">
    <name type="scientific">Paenibacillus ehimensis</name>
    <dbReference type="NCBI Taxonomy" id="79264"/>
    <lineage>
        <taxon>Bacteria</taxon>
        <taxon>Bacillati</taxon>
        <taxon>Bacillota</taxon>
        <taxon>Bacilli</taxon>
        <taxon>Bacillales</taxon>
        <taxon>Paenibacillaceae</taxon>
        <taxon>Paenibacillus</taxon>
    </lineage>
</organism>
<sequence length="109" mass="12125">MAIRDDIERLVARMNANPGPIRTLNAVYQFDFGEGRLLQVRFHGGQAELADGAPYAADCKLTLSEATLLRLMRKQVNAMQVYTAGELKVEGRLTAAFRLQEVLKAYPSL</sequence>
<comment type="caution">
    <text evidence="2">The sequence shown here is derived from an EMBL/GenBank/DDBJ whole genome shotgun (WGS) entry which is preliminary data.</text>
</comment>
<feature type="domain" description="SCP2" evidence="1">
    <location>
        <begin position="8"/>
        <end position="104"/>
    </location>
</feature>
<protein>
    <submittedName>
        <fullName evidence="2">SCP2 sterol-binding domain-containing protein</fullName>
    </submittedName>
</protein>
<evidence type="ECO:0000313" key="2">
    <source>
        <dbReference type="EMBL" id="MDO3679242.1"/>
    </source>
</evidence>
<dbReference type="Gene3D" id="3.30.1050.10">
    <property type="entry name" value="SCP2 sterol-binding domain"/>
    <property type="match status" value="1"/>
</dbReference>
<accession>A0ABT8VE37</accession>
<keyword evidence="3" id="KW-1185">Reference proteome</keyword>
<name>A0ABT8VE37_9BACL</name>
<dbReference type="InterPro" id="IPR036527">
    <property type="entry name" value="SCP2_sterol-bd_dom_sf"/>
</dbReference>
<dbReference type="SUPFAM" id="SSF55718">
    <property type="entry name" value="SCP-like"/>
    <property type="match status" value="1"/>
</dbReference>
<dbReference type="EMBL" id="JAUMKJ010000025">
    <property type="protein sequence ID" value="MDO3679242.1"/>
    <property type="molecule type" value="Genomic_DNA"/>
</dbReference>
<dbReference type="InterPro" id="IPR003033">
    <property type="entry name" value="SCP2_sterol-bd_dom"/>
</dbReference>
<reference evidence="2" key="1">
    <citation type="submission" date="2023-07" db="EMBL/GenBank/DDBJ databases">
        <authorList>
            <person name="Aktuganov G."/>
            <person name="Boyko T."/>
            <person name="Delegan Y."/>
            <person name="Galimzianova N."/>
            <person name="Gilvanova E."/>
            <person name="Korobov V."/>
            <person name="Kuzmina L."/>
            <person name="Melentiev A."/>
            <person name="Milman P."/>
            <person name="Ryabova A."/>
            <person name="Stupak E."/>
            <person name="Yasakov T."/>
            <person name="Zharikova N."/>
            <person name="Zhurenko E."/>
        </authorList>
    </citation>
    <scope>NUCLEOTIDE SEQUENCE</scope>
    <source>
        <strain evidence="2">IB-739</strain>
    </source>
</reference>
<dbReference type="Pfam" id="PF02036">
    <property type="entry name" value="SCP2"/>
    <property type="match status" value="1"/>
</dbReference>
<proteinExistence type="predicted"/>
<evidence type="ECO:0000259" key="1">
    <source>
        <dbReference type="Pfam" id="PF02036"/>
    </source>
</evidence>